<reference evidence="1" key="1">
    <citation type="journal article" date="2014" name="Front. Microbiol.">
        <title>High frequency of phylogenetically diverse reductive dehalogenase-homologous genes in deep subseafloor sedimentary metagenomes.</title>
        <authorList>
            <person name="Kawai M."/>
            <person name="Futagami T."/>
            <person name="Toyoda A."/>
            <person name="Takaki Y."/>
            <person name="Nishi S."/>
            <person name="Hori S."/>
            <person name="Arai W."/>
            <person name="Tsubouchi T."/>
            <person name="Morono Y."/>
            <person name="Uchiyama I."/>
            <person name="Ito T."/>
            <person name="Fujiyama A."/>
            <person name="Inagaki F."/>
            <person name="Takami H."/>
        </authorList>
    </citation>
    <scope>NUCLEOTIDE SEQUENCE</scope>
    <source>
        <strain evidence="1">Expedition CK06-06</strain>
    </source>
</reference>
<proteinExistence type="predicted"/>
<gene>
    <name evidence="1" type="ORF">S01H1_13211</name>
</gene>
<protein>
    <submittedName>
        <fullName evidence="1">Uncharacterized protein</fullName>
    </submittedName>
</protein>
<dbReference type="EMBL" id="BARS01006812">
    <property type="protein sequence ID" value="GAF74065.1"/>
    <property type="molecule type" value="Genomic_DNA"/>
</dbReference>
<organism evidence="1">
    <name type="scientific">marine sediment metagenome</name>
    <dbReference type="NCBI Taxonomy" id="412755"/>
    <lineage>
        <taxon>unclassified sequences</taxon>
        <taxon>metagenomes</taxon>
        <taxon>ecological metagenomes</taxon>
    </lineage>
</organism>
<accession>X0TDE2</accession>
<name>X0TDE2_9ZZZZ</name>
<sequence length="67" mass="7839">MEEKNILIINKLIIKTMNEVQVKKLLKVMRETEDEATLKAIQDVFEEEAKKITDWISGRPKERPNNG</sequence>
<evidence type="ECO:0000313" key="1">
    <source>
        <dbReference type="EMBL" id="GAF74065.1"/>
    </source>
</evidence>
<comment type="caution">
    <text evidence="1">The sequence shown here is derived from an EMBL/GenBank/DDBJ whole genome shotgun (WGS) entry which is preliminary data.</text>
</comment>
<dbReference type="AlphaFoldDB" id="X0TDE2"/>